<evidence type="ECO:0000256" key="1">
    <source>
        <dbReference type="ARBA" id="ARBA00022679"/>
    </source>
</evidence>
<dbReference type="Gene3D" id="1.10.220.160">
    <property type="match status" value="1"/>
</dbReference>
<accession>A0A8K0T9D6</accession>
<protein>
    <recommendedName>
        <fullName evidence="3">SET domain-containing protein</fullName>
    </recommendedName>
</protein>
<dbReference type="FunFam" id="3.40.50.2000:FF:000100">
    <property type="entry name" value="Glycosyltransferase family 1 protein"/>
    <property type="match status" value="1"/>
</dbReference>
<dbReference type="InterPro" id="IPR002213">
    <property type="entry name" value="UDP_glucos_trans"/>
</dbReference>
<feature type="region of interest" description="Disordered" evidence="2">
    <location>
        <begin position="506"/>
        <end position="547"/>
    </location>
</feature>
<feature type="domain" description="SET" evidence="3">
    <location>
        <begin position="26"/>
        <end position="181"/>
    </location>
</feature>
<dbReference type="Pfam" id="PF03033">
    <property type="entry name" value="Glyco_transf_28"/>
    <property type="match status" value="1"/>
</dbReference>
<dbReference type="EMBL" id="JAGPXD010000006">
    <property type="protein sequence ID" value="KAH7349845.1"/>
    <property type="molecule type" value="Genomic_DNA"/>
</dbReference>
<feature type="region of interest" description="Disordered" evidence="2">
    <location>
        <begin position="912"/>
        <end position="948"/>
    </location>
</feature>
<dbReference type="SUPFAM" id="SSF82199">
    <property type="entry name" value="SET domain"/>
    <property type="match status" value="1"/>
</dbReference>
<evidence type="ECO:0000256" key="2">
    <source>
        <dbReference type="SAM" id="MobiDB-lite"/>
    </source>
</evidence>
<feature type="compositionally biased region" description="Basic residues" evidence="2">
    <location>
        <begin position="1563"/>
        <end position="1589"/>
    </location>
</feature>
<dbReference type="InterPro" id="IPR004276">
    <property type="entry name" value="GlycoTrans_28_N"/>
</dbReference>
<dbReference type="CDD" id="cd20071">
    <property type="entry name" value="SET_SMYD"/>
    <property type="match status" value="1"/>
</dbReference>
<feature type="compositionally biased region" description="Basic and acidic residues" evidence="2">
    <location>
        <begin position="995"/>
        <end position="1006"/>
    </location>
</feature>
<dbReference type="InterPro" id="IPR046341">
    <property type="entry name" value="SET_dom_sf"/>
</dbReference>
<dbReference type="InterPro" id="IPR050426">
    <property type="entry name" value="Glycosyltransferase_28"/>
</dbReference>
<feature type="compositionally biased region" description="Polar residues" evidence="2">
    <location>
        <begin position="1855"/>
        <end position="1864"/>
    </location>
</feature>
<dbReference type="SMART" id="SM00317">
    <property type="entry name" value="SET"/>
    <property type="match status" value="1"/>
</dbReference>
<evidence type="ECO:0000313" key="5">
    <source>
        <dbReference type="Proteomes" id="UP000813385"/>
    </source>
</evidence>
<dbReference type="Pfam" id="PF08568">
    <property type="entry name" value="Kinetochor_Ybp2"/>
    <property type="match status" value="1"/>
</dbReference>
<feature type="compositionally biased region" description="Low complexity" evidence="2">
    <location>
        <begin position="1012"/>
        <end position="1021"/>
    </location>
</feature>
<gene>
    <name evidence="4" type="ORF">B0T11DRAFT_231811</name>
</gene>
<dbReference type="Gene3D" id="2.170.270.10">
    <property type="entry name" value="SET domain"/>
    <property type="match status" value="1"/>
</dbReference>
<keyword evidence="1" id="KW-0808">Transferase</keyword>
<dbReference type="GO" id="GO:0005975">
    <property type="term" value="P:carbohydrate metabolic process"/>
    <property type="evidence" value="ECO:0007669"/>
    <property type="project" value="InterPro"/>
</dbReference>
<dbReference type="Gene3D" id="3.40.50.2000">
    <property type="entry name" value="Glycogen Phosphorylase B"/>
    <property type="match status" value="2"/>
</dbReference>
<proteinExistence type="predicted"/>
<dbReference type="GO" id="GO:0016906">
    <property type="term" value="F:sterol 3-beta-glucosyltransferase activity"/>
    <property type="evidence" value="ECO:0007669"/>
    <property type="project" value="UniProtKB-ARBA"/>
</dbReference>
<feature type="region of interest" description="Disordered" evidence="2">
    <location>
        <begin position="1561"/>
        <end position="1601"/>
    </location>
</feature>
<dbReference type="InterPro" id="IPR010610">
    <property type="entry name" value="EryCIII-like_C"/>
</dbReference>
<feature type="region of interest" description="Disordered" evidence="2">
    <location>
        <begin position="1840"/>
        <end position="1931"/>
    </location>
</feature>
<feature type="compositionally biased region" description="Basic and acidic residues" evidence="2">
    <location>
        <begin position="1872"/>
        <end position="1883"/>
    </location>
</feature>
<feature type="region of interest" description="Disordered" evidence="2">
    <location>
        <begin position="995"/>
        <end position="1024"/>
    </location>
</feature>
<dbReference type="CDD" id="cd03784">
    <property type="entry name" value="GT1_Gtf-like"/>
    <property type="match status" value="1"/>
</dbReference>
<feature type="compositionally biased region" description="Polar residues" evidence="2">
    <location>
        <begin position="1590"/>
        <end position="1601"/>
    </location>
</feature>
<sequence length="1931" mass="213075">MPDSGAQTAGPLVHKVTQKPVNVVNPKYKVVPMEGKGFGVIATGPIMRGELILQETVSMLIDYAAFTQVPKDKLRKLQRVAIDGLPKAHRKRFLEMSPGSAGWDADVEELVERVLVTNSFDVEMEDGVRDDEFYAAFVETARMNHDCRPNIDYRFDPKTLTQRTAAIRDIAEGEELTLSYINTIQTHEARRERLKKTWHFDCTCPSCMQPAPQIAASDHRIKQIKDLRAELADYKPSSRADPGMSELLVSLYEQEKAWGTLAEGYTLAAIEWNGVGEAWRATKYARLAIEHGLATGWADSGDVMQMRKLAADPWNHWSWMLRTRKRMGKAVTMATTKVDPVQALLESKPPATDPLTYLTIVGEFMSPEILPTLHELLQDVQLTQDIGWNLVAMLIPVKGSEKCLQTVAQLGNPREVILTVHEALENSANDEADEEGDDKEKAEESGRTERFVTLLGMLGILHKRLRFKRASRFVHATLEAVYNAYEPGNPEMTAAIISLVRSLSGGTRPPLPTRQSSTPLDTAFKNSDPGKNAPDPEGLETDQPAPSEEALTKRLLQSFITCIIEAYANTAGLQWSARLLEFYNPERIVARNSVMRAFKEQEELAQRDALIGQLAALARDLGLSSIKELTLEEIFEGPLVEEPLKAELDVEEPAAVKLSTGGIWCLIGYWLFSSEIFDAGHDMIQMTMLPDHVRLLKRFLNDDVDPQAQITGNGGTAEALLVMGLWLDNAKRVLSDDTVASDFMEYHHLLTLISVFHPSLPARNAANTLAGLVLHADPDDRGRLKILEDLLENCIFSALQASAVTWLREELIIAQKTKSDSLFASTEAVESLQYLLFPDLSGLRDKDAAALWDFWAQNHPYHLQVANFALFLFKGADYRHLVPEGTGAAIESRYAEPLLEAAKTLKAAEGYYSSSSSSSDDEEETQRQAEAKGARARREKRQNEIDDYRRFKVGNENYSTSGKVKKDGRLRITVNETANKGYLAKALGSAMKKVVNGDKKEEKDGADVTNVSHRSSSSSLSDNDTTKPRLNIVIMVIGSRGDAQPFLKIGKVLKEEYGHRVRIATHPAFRDFVEKDSGLEFFSVGGDPSELMAFMVKNPGMIPTLEAVKAGDIGKRRAAMAEMFEGFWRACINATDDEHDVHNLKMMGQMDPFVADAIIANPPSFAHIHCAEALGIPLHLMFTFPYTPTQAFPHPLASIKKSNVDPGYTNFISYPLVDLMVWQGLGDLVNDFRTNTLSLDPVSTLWAPGQSYRLHVPFSYLWSPGLVPKPEDWGDEIDVSGFVFLDLASTFTPPDDLVKFLEAGEKPIYIGFGSIVVDDPDKFTEMIFEAVKLAGVRVLLSKGWGGLGGEDVPDNVFMLENTPHDWLFPRVRATVIHGGAGTTAIALKCGKPTMVVPFFGDQHFWGSMLASAGAGPEPVPYKSLSAEKLADGIKYLLTEEAQKASDEIAKDVELEGDGAVNAVRSFHHHLNLTGINSMRCTILRERVACWKLKKSTVKLSALAADIAVEKGFISWKRLELIRHREWNDFEGPGEPVTGVASSLVTSVGNAFGGVGSVPYKMAKTSHKRKEKKKKRRKLKEMRAHRRHSRATTGTMSSAETASTLGDPVEEYAEDVNSGLGKTAKAVARAPVDLSMAVAQGFHNAPRLYGDDTVRRPPRVTGIRSGLKAAQHEFAYGVYDAFTGVVRLPYRGAKKEGVAGFVKGTGMGLGGFVIKHLAAFAAPVAYTLRGVAKQADRANQPDRLVRRARIIEGQREAQHLSAAERKDVEQTVEEGWATLKDLWQALEAAEKRKGFKAHLQAKRKRGLNAAFESVQIAEEALAAVNRGDTVSTVVGTEKELKKLDENQTLPHRRTSADTGRTSTETRGGPGKRSSGERSRSRDSKGGAQTNGGAPEKQKKPRTTDDIPEDTEGEERQEAVPDRQAMARVRSVG</sequence>
<reference evidence="4" key="1">
    <citation type="journal article" date="2021" name="Nat. Commun.">
        <title>Genetic determinants of endophytism in the Arabidopsis root mycobiome.</title>
        <authorList>
            <person name="Mesny F."/>
            <person name="Miyauchi S."/>
            <person name="Thiergart T."/>
            <person name="Pickel B."/>
            <person name="Atanasova L."/>
            <person name="Karlsson M."/>
            <person name="Huettel B."/>
            <person name="Barry K.W."/>
            <person name="Haridas S."/>
            <person name="Chen C."/>
            <person name="Bauer D."/>
            <person name="Andreopoulos W."/>
            <person name="Pangilinan J."/>
            <person name="LaButti K."/>
            <person name="Riley R."/>
            <person name="Lipzen A."/>
            <person name="Clum A."/>
            <person name="Drula E."/>
            <person name="Henrissat B."/>
            <person name="Kohler A."/>
            <person name="Grigoriev I.V."/>
            <person name="Martin F.M."/>
            <person name="Hacquard S."/>
        </authorList>
    </citation>
    <scope>NUCLEOTIDE SEQUENCE</scope>
    <source>
        <strain evidence="4">MPI-CAGE-AT-0016</strain>
    </source>
</reference>
<evidence type="ECO:0000259" key="3">
    <source>
        <dbReference type="PROSITE" id="PS50280"/>
    </source>
</evidence>
<dbReference type="PROSITE" id="PS50280">
    <property type="entry name" value="SET"/>
    <property type="match status" value="1"/>
</dbReference>
<feature type="region of interest" description="Disordered" evidence="2">
    <location>
        <begin position="425"/>
        <end position="446"/>
    </location>
</feature>
<feature type="compositionally biased region" description="Acidic residues" evidence="2">
    <location>
        <begin position="428"/>
        <end position="437"/>
    </location>
</feature>
<dbReference type="OrthoDB" id="5835829at2759"/>
<dbReference type="SUPFAM" id="SSF53756">
    <property type="entry name" value="UDP-Glycosyltransferase/glycogen phosphorylase"/>
    <property type="match status" value="1"/>
</dbReference>
<dbReference type="InterPro" id="IPR001214">
    <property type="entry name" value="SET_dom"/>
</dbReference>
<dbReference type="PANTHER" id="PTHR48050">
    <property type="entry name" value="STEROL 3-BETA-GLUCOSYLTRANSFERASE"/>
    <property type="match status" value="1"/>
</dbReference>
<dbReference type="FunFam" id="3.40.50.2000:FF:000009">
    <property type="entry name" value="Sterol 3-beta-glucosyltransferase UGT80A2"/>
    <property type="match status" value="1"/>
</dbReference>
<dbReference type="Pfam" id="PF06722">
    <property type="entry name" value="EryCIII-like_C"/>
    <property type="match status" value="1"/>
</dbReference>
<organism evidence="4 5">
    <name type="scientific">Plectosphaerella cucumerina</name>
    <dbReference type="NCBI Taxonomy" id="40658"/>
    <lineage>
        <taxon>Eukaryota</taxon>
        <taxon>Fungi</taxon>
        <taxon>Dikarya</taxon>
        <taxon>Ascomycota</taxon>
        <taxon>Pezizomycotina</taxon>
        <taxon>Sordariomycetes</taxon>
        <taxon>Hypocreomycetidae</taxon>
        <taxon>Glomerellales</taxon>
        <taxon>Plectosphaerellaceae</taxon>
        <taxon>Plectosphaerella</taxon>
    </lineage>
</organism>
<feature type="compositionally biased region" description="Basic and acidic residues" evidence="2">
    <location>
        <begin position="1894"/>
        <end position="1903"/>
    </location>
</feature>
<keyword evidence="5" id="KW-1185">Reference proteome</keyword>
<comment type="caution">
    <text evidence="4">The sequence shown here is derived from an EMBL/GenBank/DDBJ whole genome shotgun (WGS) entry which is preliminary data.</text>
</comment>
<evidence type="ECO:0000313" key="4">
    <source>
        <dbReference type="EMBL" id="KAH7349845.1"/>
    </source>
</evidence>
<dbReference type="Pfam" id="PF00856">
    <property type="entry name" value="SET"/>
    <property type="match status" value="1"/>
</dbReference>
<dbReference type="Proteomes" id="UP000813385">
    <property type="component" value="Unassembled WGS sequence"/>
</dbReference>
<dbReference type="PANTHER" id="PTHR48050:SF5">
    <property type="entry name" value="UDP-GLUCOSE,STEROL TRANSFERASE"/>
    <property type="match status" value="1"/>
</dbReference>
<dbReference type="InterPro" id="IPR013877">
    <property type="entry name" value="YAP-bd/ALF4/Glomulin"/>
</dbReference>
<name>A0A8K0T9D6_9PEZI</name>